<sequence length="359" mass="38647" precursor="true">MNRARPLPVASCMLAALLLPAPCRAIAQDLPEAPRAPFSGAETDAAARRALDFLAGAQHADGSWESGGFGKATSVTSLAVMGFLACGHVPGEPGPYREAIARGVDYVLDNQRTDGMLVSNTSHGPMYCHGISTLMLAEVVGMTPDPGLADRCRVALARAVELIVRAQRMPKSDDHAGGWRYQPGSYDSDLSVSGWQVVALRAARDAGCSVPSEAIDAAIDYVRRCAEPRSGGFSYQAGRGGPNNPRTGTGILSLELCGEHNSPEALAGAEYLMTHPPSWGSDYFFYEAYYCPQALFQLGDAYFLPYYSRIVPILLDRQEADGSWYSPTGNDRTGGRNYCTAMGVLALAVEYRYLPIYQR</sequence>
<dbReference type="RefSeq" id="WP_231749351.1">
    <property type="nucleotide sequence ID" value="NZ_CP036426.1"/>
</dbReference>
<accession>A0A518HD72</accession>
<reference evidence="2 3" key="1">
    <citation type="submission" date="2019-02" db="EMBL/GenBank/DDBJ databases">
        <title>Deep-cultivation of Planctomycetes and their phenomic and genomic characterization uncovers novel biology.</title>
        <authorList>
            <person name="Wiegand S."/>
            <person name="Jogler M."/>
            <person name="Boedeker C."/>
            <person name="Pinto D."/>
            <person name="Vollmers J."/>
            <person name="Rivas-Marin E."/>
            <person name="Kohn T."/>
            <person name="Peeters S.H."/>
            <person name="Heuer A."/>
            <person name="Rast P."/>
            <person name="Oberbeckmann S."/>
            <person name="Bunk B."/>
            <person name="Jeske O."/>
            <person name="Meyerdierks A."/>
            <person name="Storesund J.E."/>
            <person name="Kallscheuer N."/>
            <person name="Luecker S."/>
            <person name="Lage O.M."/>
            <person name="Pohl T."/>
            <person name="Merkel B.J."/>
            <person name="Hornburger P."/>
            <person name="Mueller R.-W."/>
            <person name="Bruemmer F."/>
            <person name="Labrenz M."/>
            <person name="Spormann A.M."/>
            <person name="Op den Camp H."/>
            <person name="Overmann J."/>
            <person name="Amann R."/>
            <person name="Jetten M.S.M."/>
            <person name="Mascher T."/>
            <person name="Medema M.H."/>
            <person name="Devos D.P."/>
            <person name="Kaster A.-K."/>
            <person name="Ovreas L."/>
            <person name="Rohde M."/>
            <person name="Galperin M.Y."/>
            <person name="Jogler C."/>
        </authorList>
    </citation>
    <scope>NUCLEOTIDE SEQUENCE [LARGE SCALE GENOMIC DNA]</scope>
    <source>
        <strain evidence="2 3">ElP</strain>
    </source>
</reference>
<keyword evidence="2" id="KW-0808">Transferase</keyword>
<dbReference type="Proteomes" id="UP000317835">
    <property type="component" value="Chromosome"/>
</dbReference>
<feature type="signal peptide" evidence="1">
    <location>
        <begin position="1"/>
        <end position="27"/>
    </location>
</feature>
<evidence type="ECO:0000313" key="2">
    <source>
        <dbReference type="EMBL" id="QDV38809.1"/>
    </source>
</evidence>
<protein>
    <submittedName>
        <fullName evidence="2">Prenyltransferase and squalene oxidase repeat protein</fullName>
    </submittedName>
</protein>
<evidence type="ECO:0000313" key="3">
    <source>
        <dbReference type="Proteomes" id="UP000317835"/>
    </source>
</evidence>
<name>A0A518HD72_9BACT</name>
<dbReference type="AlphaFoldDB" id="A0A518HD72"/>
<dbReference type="GO" id="GO:0016740">
    <property type="term" value="F:transferase activity"/>
    <property type="evidence" value="ECO:0007669"/>
    <property type="project" value="UniProtKB-KW"/>
</dbReference>
<dbReference type="InterPro" id="IPR008930">
    <property type="entry name" value="Terpenoid_cyclase/PrenylTrfase"/>
</dbReference>
<dbReference type="CDD" id="cd00688">
    <property type="entry name" value="ISOPREN_C2_like"/>
    <property type="match status" value="1"/>
</dbReference>
<proteinExistence type="predicted"/>
<organism evidence="2 3">
    <name type="scientific">Tautonia plasticadhaerens</name>
    <dbReference type="NCBI Taxonomy" id="2527974"/>
    <lineage>
        <taxon>Bacteria</taxon>
        <taxon>Pseudomonadati</taxon>
        <taxon>Planctomycetota</taxon>
        <taxon>Planctomycetia</taxon>
        <taxon>Isosphaerales</taxon>
        <taxon>Isosphaeraceae</taxon>
        <taxon>Tautonia</taxon>
    </lineage>
</organism>
<gene>
    <name evidence="2" type="ORF">ElP_67660</name>
</gene>
<evidence type="ECO:0000256" key="1">
    <source>
        <dbReference type="SAM" id="SignalP"/>
    </source>
</evidence>
<keyword evidence="3" id="KW-1185">Reference proteome</keyword>
<dbReference type="SUPFAM" id="SSF48239">
    <property type="entry name" value="Terpenoid cyclases/Protein prenyltransferases"/>
    <property type="match status" value="1"/>
</dbReference>
<dbReference type="KEGG" id="tpla:ElP_67660"/>
<feature type="chain" id="PRO_5021901743" evidence="1">
    <location>
        <begin position="28"/>
        <end position="359"/>
    </location>
</feature>
<dbReference type="Gene3D" id="1.50.10.20">
    <property type="match status" value="2"/>
</dbReference>
<keyword evidence="1" id="KW-0732">Signal</keyword>
<dbReference type="EMBL" id="CP036426">
    <property type="protein sequence ID" value="QDV38809.1"/>
    <property type="molecule type" value="Genomic_DNA"/>
</dbReference>